<dbReference type="InterPro" id="IPR007295">
    <property type="entry name" value="DUF402"/>
</dbReference>
<name>Q828U7_STRAW</name>
<keyword evidence="1" id="KW-0378">Hydrolase</keyword>
<organism evidence="3 4">
    <name type="scientific">Streptomyces avermitilis (strain ATCC 31267 / DSM 46492 / JCM 5070 / NBRC 14893 / NCIMB 12804 / NRRL 8165 / MA-4680)</name>
    <dbReference type="NCBI Taxonomy" id="227882"/>
    <lineage>
        <taxon>Bacteria</taxon>
        <taxon>Bacillati</taxon>
        <taxon>Actinomycetota</taxon>
        <taxon>Actinomycetes</taxon>
        <taxon>Kitasatosporales</taxon>
        <taxon>Streptomycetaceae</taxon>
        <taxon>Streptomyces</taxon>
    </lineage>
</organism>
<reference evidence="3 4" key="3">
    <citation type="journal article" date="2014" name="J. Ind. Microbiol. Biotechnol.">
        <title>Genome mining of the Streptomyces avermitilis genome and development of genome-minimized hosts for heterologous expression of biosynthetic gene clusters.</title>
        <authorList>
            <person name="Ikeda H."/>
            <person name="Shin-ya K."/>
            <person name="Omura S."/>
        </authorList>
    </citation>
    <scope>NUCLEOTIDE SEQUENCE [LARGE SCALE GENOMIC DNA]</scope>
    <source>
        <strain evidence="4">ATCC 31267 / DSM 46492 / JCM 5070 / NBRC 14893 / NCIMB 12804 / NRRL 8165 / MA-4680</strain>
    </source>
</reference>
<reference evidence="3 4" key="2">
    <citation type="journal article" date="2003" name="Nat. Biotechnol.">
        <title>Complete genome sequence and comparative analysis of the industrial microorganism Streptomyces avermitilis.</title>
        <authorList>
            <person name="Ikeda H."/>
            <person name="Ishikawa J."/>
            <person name="Hanamoto A."/>
            <person name="Shinose M."/>
            <person name="Kikuchi H."/>
            <person name="Shiba T."/>
            <person name="Sakaki Y."/>
            <person name="Hattori M."/>
            <person name="Omura S."/>
        </authorList>
    </citation>
    <scope>NUCLEOTIDE SEQUENCE [LARGE SCALE GENOMIC DNA]</scope>
    <source>
        <strain evidence="4">ATCC 31267 / DSM 46492 / JCM 5070 / NBRC 14893 / NCIMB 12804 / NRRL 8165 / MA-4680</strain>
    </source>
</reference>
<evidence type="ECO:0000313" key="4">
    <source>
        <dbReference type="Proteomes" id="UP000000428"/>
    </source>
</evidence>
<dbReference type="HOGENOM" id="CLU_1650850_0_0_11"/>
<feature type="domain" description="DUF402" evidence="2">
    <location>
        <begin position="58"/>
        <end position="163"/>
    </location>
</feature>
<dbReference type="KEGG" id="sma:SAVERM_6564"/>
<evidence type="ECO:0000313" key="3">
    <source>
        <dbReference type="EMBL" id="BAC74275.1"/>
    </source>
</evidence>
<accession>Q828U7</accession>
<protein>
    <recommendedName>
        <fullName evidence="2">DUF402 domain-containing protein</fullName>
    </recommendedName>
</protein>
<evidence type="ECO:0000256" key="1">
    <source>
        <dbReference type="ARBA" id="ARBA00022801"/>
    </source>
</evidence>
<dbReference type="AlphaFoldDB" id="Q828U7"/>
<dbReference type="InterPro" id="IPR050212">
    <property type="entry name" value="Ntdp-like"/>
</dbReference>
<evidence type="ECO:0000259" key="2">
    <source>
        <dbReference type="Pfam" id="PF04167"/>
    </source>
</evidence>
<dbReference type="eggNOG" id="COG3557">
    <property type="taxonomic scope" value="Bacteria"/>
</dbReference>
<sequence>MRRRCAMSANSAEAVGQVEVVLVKSGRTKIRYPAELLHDDGTRVAVRAPWAGDGVRDFGFVRFEPGDVFTEYYWRDRWYAVKEVRDGRGTLKGWYCDITRPATLVGTELVVEDLDLDLWRSADGTAVLRLDEDEFAASGLAVSDPRAAAAAENALDTLERLAREGDFEALLA</sequence>
<dbReference type="SUPFAM" id="SSF159234">
    <property type="entry name" value="FomD-like"/>
    <property type="match status" value="1"/>
</dbReference>
<dbReference type="Gene3D" id="2.40.380.10">
    <property type="entry name" value="FomD-like"/>
    <property type="match status" value="1"/>
</dbReference>
<gene>
    <name evidence="3" type="ORF">SAVERM_6564</name>
</gene>
<dbReference type="PANTHER" id="PTHR39159:SF1">
    <property type="entry name" value="UPF0374 PROTEIN YGAC"/>
    <property type="match status" value="1"/>
</dbReference>
<dbReference type="GO" id="GO:0016787">
    <property type="term" value="F:hydrolase activity"/>
    <property type="evidence" value="ECO:0007669"/>
    <property type="project" value="UniProtKB-KW"/>
</dbReference>
<dbReference type="EMBL" id="BA000030">
    <property type="protein sequence ID" value="BAC74275.1"/>
    <property type="molecule type" value="Genomic_DNA"/>
</dbReference>
<proteinExistence type="predicted"/>
<dbReference type="InterPro" id="IPR035930">
    <property type="entry name" value="FomD-like_sf"/>
</dbReference>
<keyword evidence="4" id="KW-1185">Reference proteome</keyword>
<dbReference type="PANTHER" id="PTHR39159">
    <property type="match status" value="1"/>
</dbReference>
<dbReference type="Pfam" id="PF04167">
    <property type="entry name" value="DUF402"/>
    <property type="match status" value="1"/>
</dbReference>
<reference evidence="3 4" key="1">
    <citation type="journal article" date="2001" name="Proc. Natl. Acad. Sci. U.S.A.">
        <title>Genome sequence of an industrial microorganism Streptomyces avermitilis: deducing the ability of producing secondary metabolites.</title>
        <authorList>
            <person name="Omura S."/>
            <person name="Ikeda H."/>
            <person name="Ishikawa J."/>
            <person name="Hanamoto A."/>
            <person name="Takahashi C."/>
            <person name="Shinose M."/>
            <person name="Takahashi Y."/>
            <person name="Horikawa H."/>
            <person name="Nakazawa H."/>
            <person name="Osonoe T."/>
            <person name="Kikuchi H."/>
            <person name="Shiba T."/>
            <person name="Sakaki Y."/>
            <person name="Hattori M."/>
        </authorList>
    </citation>
    <scope>NUCLEOTIDE SEQUENCE [LARGE SCALE GENOMIC DNA]</scope>
    <source>
        <strain evidence="4">ATCC 31267 / DSM 46492 / JCM 5070 / NBRC 14893 / NCIMB 12804 / NRRL 8165 / MA-4680</strain>
    </source>
</reference>
<dbReference type="Proteomes" id="UP000000428">
    <property type="component" value="Chromosome"/>
</dbReference>